<evidence type="ECO:0000256" key="4">
    <source>
        <dbReference type="ARBA" id="ARBA00023136"/>
    </source>
</evidence>
<evidence type="ECO:0000256" key="3">
    <source>
        <dbReference type="ARBA" id="ARBA00022989"/>
    </source>
</evidence>
<feature type="transmembrane region" description="Helical" evidence="5">
    <location>
        <begin position="6"/>
        <end position="23"/>
    </location>
</feature>
<sequence>MLINIIYLLIVTLYSLSVLGFFIDFIQNNQKVNRIAFWLLSIVWILQLLFLLIRMIEYNRLPLMTIFEGMFFYSFIVVTLSLIISKFYKLDFLLLFVNIIGFAIMAISFIAPSGDVSPQLMELLVLELLIIHVTFLLLSYGTFTLSFSFSFLYFLQHHMLKGKKWGKRMGRLGNLFTLAHLSFVFTMIGFPLMLLGIILGVVWAWTEYQMVPWFDTKVLSSFFVLFIYGVFLFQWVVRKKRGYGMALLNIAAFLVLLINYFLSTSFSNFHIW</sequence>
<name>A0ABS6JXJ5_9BACI</name>
<feature type="domain" description="Cytochrome c assembly protein" evidence="6">
    <location>
        <begin position="65"/>
        <end position="267"/>
    </location>
</feature>
<feature type="transmembrane region" description="Helical" evidence="5">
    <location>
        <begin position="175"/>
        <end position="206"/>
    </location>
</feature>
<gene>
    <name evidence="7" type="ORF">KS407_10920</name>
</gene>
<keyword evidence="2 5" id="KW-0812">Transmembrane</keyword>
<dbReference type="PANTHER" id="PTHR30071:SF15">
    <property type="entry name" value="PROTEIN HEMX"/>
    <property type="match status" value="1"/>
</dbReference>
<accession>A0ABS6JXJ5</accession>
<keyword evidence="4 5" id="KW-0472">Membrane</keyword>
<dbReference type="InterPro" id="IPR045062">
    <property type="entry name" value="Cyt_c_biogenesis_CcsA/CcmC"/>
</dbReference>
<evidence type="ECO:0000256" key="5">
    <source>
        <dbReference type="SAM" id="Phobius"/>
    </source>
</evidence>
<reference evidence="7 8" key="1">
    <citation type="submission" date="2021-06" db="EMBL/GenBank/DDBJ databases">
        <title>Bacillus sp. RD4P76, an endophyte from a halophyte.</title>
        <authorList>
            <person name="Sun J.-Q."/>
        </authorList>
    </citation>
    <scope>NUCLEOTIDE SEQUENCE [LARGE SCALE GENOMIC DNA]</scope>
    <source>
        <strain evidence="7 8">JCM 17098</strain>
    </source>
</reference>
<feature type="transmembrane region" description="Helical" evidence="5">
    <location>
        <begin position="62"/>
        <end position="85"/>
    </location>
</feature>
<evidence type="ECO:0000256" key="2">
    <source>
        <dbReference type="ARBA" id="ARBA00022692"/>
    </source>
</evidence>
<evidence type="ECO:0000313" key="7">
    <source>
        <dbReference type="EMBL" id="MBU9721947.1"/>
    </source>
</evidence>
<feature type="transmembrane region" description="Helical" evidence="5">
    <location>
        <begin position="244"/>
        <end position="262"/>
    </location>
</feature>
<feature type="transmembrane region" description="Helical" evidence="5">
    <location>
        <begin position="218"/>
        <end position="237"/>
    </location>
</feature>
<dbReference type="Pfam" id="PF01578">
    <property type="entry name" value="Cytochrom_C_asm"/>
    <property type="match status" value="1"/>
</dbReference>
<dbReference type="EMBL" id="JAHQCR010000045">
    <property type="protein sequence ID" value="MBU9721947.1"/>
    <property type="molecule type" value="Genomic_DNA"/>
</dbReference>
<proteinExistence type="predicted"/>
<organism evidence="7 8">
    <name type="scientific">Evansella alkalicola</name>
    <dbReference type="NCBI Taxonomy" id="745819"/>
    <lineage>
        <taxon>Bacteria</taxon>
        <taxon>Bacillati</taxon>
        <taxon>Bacillota</taxon>
        <taxon>Bacilli</taxon>
        <taxon>Bacillales</taxon>
        <taxon>Bacillaceae</taxon>
        <taxon>Evansella</taxon>
    </lineage>
</organism>
<evidence type="ECO:0000259" key="6">
    <source>
        <dbReference type="Pfam" id="PF01578"/>
    </source>
</evidence>
<dbReference type="InterPro" id="IPR002541">
    <property type="entry name" value="Cyt_c_assembly"/>
</dbReference>
<keyword evidence="8" id="KW-1185">Reference proteome</keyword>
<feature type="transmembrane region" description="Helical" evidence="5">
    <location>
        <begin position="92"/>
        <end position="110"/>
    </location>
</feature>
<evidence type="ECO:0000256" key="1">
    <source>
        <dbReference type="ARBA" id="ARBA00004141"/>
    </source>
</evidence>
<dbReference type="PANTHER" id="PTHR30071">
    <property type="entry name" value="HEME EXPORTER PROTEIN C"/>
    <property type="match status" value="1"/>
</dbReference>
<comment type="caution">
    <text evidence="7">The sequence shown here is derived from an EMBL/GenBank/DDBJ whole genome shotgun (WGS) entry which is preliminary data.</text>
</comment>
<protein>
    <submittedName>
        <fullName evidence="7">Cytochrome c biogenesis protein</fullName>
    </submittedName>
</protein>
<keyword evidence="3 5" id="KW-1133">Transmembrane helix</keyword>
<evidence type="ECO:0000313" key="8">
    <source>
        <dbReference type="Proteomes" id="UP000790580"/>
    </source>
</evidence>
<feature type="transmembrane region" description="Helical" evidence="5">
    <location>
        <begin position="35"/>
        <end position="56"/>
    </location>
</feature>
<dbReference type="RefSeq" id="WP_088076113.1">
    <property type="nucleotide sequence ID" value="NZ_JAHQCR010000045.1"/>
</dbReference>
<dbReference type="Proteomes" id="UP000790580">
    <property type="component" value="Unassembled WGS sequence"/>
</dbReference>
<comment type="subcellular location">
    <subcellularLocation>
        <location evidence="1">Membrane</location>
        <topology evidence="1">Multi-pass membrane protein</topology>
    </subcellularLocation>
</comment>
<feature type="transmembrane region" description="Helical" evidence="5">
    <location>
        <begin position="130"/>
        <end position="155"/>
    </location>
</feature>